<dbReference type="InterPro" id="IPR029063">
    <property type="entry name" value="SAM-dependent_MTases_sf"/>
</dbReference>
<dbReference type="PROSITE" id="PS51681">
    <property type="entry name" value="SAM_MT_NNMT_PNMT_TEMT"/>
    <property type="match status" value="1"/>
</dbReference>
<dbReference type="PIRSF" id="PIRSF000384">
    <property type="entry name" value="PNMTase"/>
    <property type="match status" value="1"/>
</dbReference>
<accession>W5M9T9</accession>
<dbReference type="Proteomes" id="UP000018468">
    <property type="component" value="Linkage group LG26"/>
</dbReference>
<feature type="binding site" evidence="5">
    <location>
        <position position="36"/>
    </location>
    <ligand>
        <name>S-adenosyl-L-methionine</name>
        <dbReference type="ChEBI" id="CHEBI:59789"/>
    </ligand>
</feature>
<protein>
    <submittedName>
        <fullName evidence="6">Zgc:64002</fullName>
    </submittedName>
</protein>
<dbReference type="AlphaFoldDB" id="W5M9T9"/>
<feature type="binding site" evidence="5">
    <location>
        <position position="41"/>
    </location>
    <ligand>
        <name>S-adenosyl-L-methionine</name>
        <dbReference type="ChEBI" id="CHEBI:59789"/>
    </ligand>
</feature>
<dbReference type="OMA" id="CMYTAMA"/>
<dbReference type="EMBL" id="AHAT01018532">
    <property type="status" value="NOT_ANNOTATED_CDS"/>
    <property type="molecule type" value="Genomic_DNA"/>
</dbReference>
<dbReference type="GeneTree" id="ENSGT00390000011708"/>
<dbReference type="FunFam" id="3.40.50.150:FF:000065">
    <property type="entry name" value="Phenylethanolamine N-methyltransferase"/>
    <property type="match status" value="1"/>
</dbReference>
<dbReference type="PANTHER" id="PTHR10867">
    <property type="entry name" value="NNMT/PNMT/TEMT FAMILY MEMBER"/>
    <property type="match status" value="1"/>
</dbReference>
<dbReference type="STRING" id="7918.ENSLOCP00000005148"/>
<organism evidence="6 7">
    <name type="scientific">Lepisosteus oculatus</name>
    <name type="common">Spotted gar</name>
    <dbReference type="NCBI Taxonomy" id="7918"/>
    <lineage>
        <taxon>Eukaryota</taxon>
        <taxon>Metazoa</taxon>
        <taxon>Chordata</taxon>
        <taxon>Craniata</taxon>
        <taxon>Vertebrata</taxon>
        <taxon>Euteleostomi</taxon>
        <taxon>Actinopterygii</taxon>
        <taxon>Neopterygii</taxon>
        <taxon>Holostei</taxon>
        <taxon>Semionotiformes</taxon>
        <taxon>Lepisosteidae</taxon>
        <taxon>Lepisosteus</taxon>
    </lineage>
</organism>
<dbReference type="HOGENOM" id="CLU_082526_1_1_1"/>
<comment type="similarity">
    <text evidence="1">Belongs to the class I-like SAM-binding methyltransferase superfamily. NNMT/PNMT/TEMT family.</text>
</comment>
<keyword evidence="7" id="KW-1185">Reference proteome</keyword>
<dbReference type="SUPFAM" id="SSF53335">
    <property type="entry name" value="S-adenosyl-L-methionine-dependent methyltransferases"/>
    <property type="match status" value="1"/>
</dbReference>
<dbReference type="Ensembl" id="ENSLOCT00000005156.1">
    <property type="protein sequence ID" value="ENSLOCP00000005148.1"/>
    <property type="gene ID" value="ENSLOCG00000004306.1"/>
</dbReference>
<feature type="binding site" evidence="5">
    <location>
        <begin position="157"/>
        <end position="158"/>
    </location>
    <ligand>
        <name>S-adenosyl-L-methionine</name>
        <dbReference type="ChEBI" id="CHEBI:59789"/>
    </ligand>
</feature>
<proteinExistence type="inferred from homology"/>
<evidence type="ECO:0000313" key="6">
    <source>
        <dbReference type="Ensembl" id="ENSLOCP00000005148.1"/>
    </source>
</evidence>
<name>W5M9T9_LEPOC</name>
<dbReference type="GO" id="GO:0008757">
    <property type="term" value="F:S-adenosylmethionine-dependent methyltransferase activity"/>
    <property type="evidence" value="ECO:0007669"/>
    <property type="project" value="UniProtKB-ARBA"/>
</dbReference>
<feature type="binding site" evidence="5">
    <location>
        <position position="106"/>
    </location>
    <ligand>
        <name>S-adenosyl-L-methionine</name>
        <dbReference type="ChEBI" id="CHEBI:59789"/>
    </ligand>
</feature>
<keyword evidence="4 5" id="KW-0949">S-adenosyl-L-methionine</keyword>
<dbReference type="Gene3D" id="3.40.50.150">
    <property type="entry name" value="Vaccinia Virus protein VP39"/>
    <property type="match status" value="1"/>
</dbReference>
<dbReference type="CDD" id="cd02440">
    <property type="entry name" value="AdoMet_MTases"/>
    <property type="match status" value="1"/>
</dbReference>
<dbReference type="Pfam" id="PF01234">
    <property type="entry name" value="NNMT_PNMT_TEMT"/>
    <property type="match status" value="1"/>
</dbReference>
<keyword evidence="3" id="KW-0808">Transferase</keyword>
<dbReference type="GO" id="GO:0032259">
    <property type="term" value="P:methylation"/>
    <property type="evidence" value="ECO:0007669"/>
    <property type="project" value="UniProtKB-KW"/>
</dbReference>
<dbReference type="InParanoid" id="W5M9T9"/>
<sequence length="281" mass="31871">FACPERSNMQGSSKNAPLQSFTEGEFYQENFDSRVYVNSYYSRPTGHSDESQLLPFVLRSLSKTFSSGRYKGQRLYDVGSGPSVHTLISACEYFDEIVVSDFTDSNRQEMKKWLKKEKGCFDWSYVIQFVCEMEGKRTPEEAEENLRSRVTRVLKCDVRLENPFQPVVLEPADCVLTSLCLEAACKDQDTYRQALKNVASLLRPGGVLVMIGVLNETFYVVGEHRLSCLPLTQSFVKDEVGALGFSIKTFDTIPGPDKEENQVSDFEAVFFLTAEKTTQKR</sequence>
<reference evidence="6" key="2">
    <citation type="submission" date="2025-08" db="UniProtKB">
        <authorList>
            <consortium name="Ensembl"/>
        </authorList>
    </citation>
    <scope>IDENTIFICATION</scope>
</reference>
<reference evidence="7" key="1">
    <citation type="submission" date="2011-12" db="EMBL/GenBank/DDBJ databases">
        <title>The Draft Genome of Lepisosteus oculatus.</title>
        <authorList>
            <consortium name="The Broad Institute Genome Assembly &amp; Analysis Group"/>
            <consortium name="Computational R&amp;D Group"/>
            <consortium name="and Sequencing Platform"/>
            <person name="Di Palma F."/>
            <person name="Alfoldi J."/>
            <person name="Johnson J."/>
            <person name="Berlin A."/>
            <person name="Gnerre S."/>
            <person name="Jaffe D."/>
            <person name="MacCallum I."/>
            <person name="Young S."/>
            <person name="Walker B.J."/>
            <person name="Lander E.S."/>
            <person name="Lindblad-Toh K."/>
        </authorList>
    </citation>
    <scope>NUCLEOTIDE SEQUENCE [LARGE SCALE GENOMIC DNA]</scope>
</reference>
<dbReference type="GO" id="GO:0005829">
    <property type="term" value="C:cytosol"/>
    <property type="evidence" value="ECO:0000318"/>
    <property type="project" value="GO_Central"/>
</dbReference>
<evidence type="ECO:0000256" key="2">
    <source>
        <dbReference type="ARBA" id="ARBA00022603"/>
    </source>
</evidence>
<feature type="binding site" evidence="5">
    <location>
        <position position="101"/>
    </location>
    <ligand>
        <name>S-adenosyl-L-methionine</name>
        <dbReference type="ChEBI" id="CHEBI:59789"/>
    </ligand>
</feature>
<evidence type="ECO:0000256" key="3">
    <source>
        <dbReference type="ARBA" id="ARBA00022679"/>
    </source>
</evidence>
<evidence type="ECO:0000256" key="1">
    <source>
        <dbReference type="ARBA" id="ARBA00007996"/>
    </source>
</evidence>
<dbReference type="FunCoup" id="W5M9T9">
    <property type="interactions" value="499"/>
</dbReference>
<keyword evidence="2" id="KW-0489">Methyltransferase</keyword>
<evidence type="ECO:0000313" key="7">
    <source>
        <dbReference type="Proteomes" id="UP000018468"/>
    </source>
</evidence>
<dbReference type="PANTHER" id="PTHR10867:SF32">
    <property type="entry name" value="NICOTINAMIDE N-METHYLTRANSFERASE"/>
    <property type="match status" value="1"/>
</dbReference>
<reference evidence="6" key="3">
    <citation type="submission" date="2025-09" db="UniProtKB">
        <authorList>
            <consortium name="Ensembl"/>
        </authorList>
    </citation>
    <scope>IDENTIFICATION</scope>
</reference>
<feature type="binding site" evidence="5">
    <location>
        <begin position="79"/>
        <end position="80"/>
    </location>
    <ligand>
        <name>S-adenosyl-L-methionine</name>
        <dbReference type="ChEBI" id="CHEBI:59789"/>
    </ligand>
</feature>
<evidence type="ECO:0000256" key="5">
    <source>
        <dbReference type="PIRSR" id="PIRSR000384-1"/>
    </source>
</evidence>
<evidence type="ECO:0000256" key="4">
    <source>
        <dbReference type="ARBA" id="ARBA00022691"/>
    </source>
</evidence>
<dbReference type="GO" id="GO:0008170">
    <property type="term" value="F:N-methyltransferase activity"/>
    <property type="evidence" value="ECO:0000318"/>
    <property type="project" value="GO_Central"/>
</dbReference>
<dbReference type="Bgee" id="ENSLOCG00000004306">
    <property type="expression patterns" value="Expressed in liver and 12 other cell types or tissues"/>
</dbReference>
<dbReference type="InterPro" id="IPR000940">
    <property type="entry name" value="NNMT_TEMT_trans"/>
</dbReference>
<dbReference type="eggNOG" id="KOG4564">
    <property type="taxonomic scope" value="Eukaryota"/>
</dbReference>